<feature type="region of interest" description="Disordered" evidence="1">
    <location>
        <begin position="84"/>
        <end position="124"/>
    </location>
</feature>
<keyword evidence="2" id="KW-0472">Membrane</keyword>
<dbReference type="HOGENOM" id="CLU_2004088_0_0_1"/>
<accession>J3PF56</accession>
<keyword evidence="5" id="KW-1185">Reference proteome</keyword>
<feature type="compositionally biased region" description="Low complexity" evidence="1">
    <location>
        <begin position="14"/>
        <end position="36"/>
    </location>
</feature>
<reference evidence="5" key="1">
    <citation type="submission" date="2010-07" db="EMBL/GenBank/DDBJ databases">
        <title>The genome sequence of Gaeumannomyces graminis var. tritici strain R3-111a-1.</title>
        <authorList>
            <consortium name="The Broad Institute Genome Sequencing Platform"/>
            <person name="Ma L.-J."/>
            <person name="Dead R."/>
            <person name="Young S."/>
            <person name="Zeng Q."/>
            <person name="Koehrsen M."/>
            <person name="Alvarado L."/>
            <person name="Berlin A."/>
            <person name="Chapman S.B."/>
            <person name="Chen Z."/>
            <person name="Freedman E."/>
            <person name="Gellesch M."/>
            <person name="Goldberg J."/>
            <person name="Griggs A."/>
            <person name="Gujja S."/>
            <person name="Heilman E.R."/>
            <person name="Heiman D."/>
            <person name="Hepburn T."/>
            <person name="Howarth C."/>
            <person name="Jen D."/>
            <person name="Larson L."/>
            <person name="Mehta T."/>
            <person name="Neiman D."/>
            <person name="Pearson M."/>
            <person name="Roberts A."/>
            <person name="Saif S."/>
            <person name="Shea T."/>
            <person name="Shenoy N."/>
            <person name="Sisk P."/>
            <person name="Stolte C."/>
            <person name="Sykes S."/>
            <person name="Walk T."/>
            <person name="White J."/>
            <person name="Yandava C."/>
            <person name="Haas B."/>
            <person name="Nusbaum C."/>
            <person name="Birren B."/>
        </authorList>
    </citation>
    <scope>NUCLEOTIDE SEQUENCE [LARGE SCALE GENOMIC DNA]</scope>
    <source>
        <strain evidence="5">R3-111a-1</strain>
    </source>
</reference>
<proteinExistence type="predicted"/>
<evidence type="ECO:0000256" key="1">
    <source>
        <dbReference type="SAM" id="MobiDB-lite"/>
    </source>
</evidence>
<reference evidence="4" key="5">
    <citation type="submission" date="2018-04" db="UniProtKB">
        <authorList>
            <consortium name="EnsemblFungi"/>
        </authorList>
    </citation>
    <scope>IDENTIFICATION</scope>
    <source>
        <strain evidence="4">R3-111a-1</strain>
    </source>
</reference>
<evidence type="ECO:0000256" key="2">
    <source>
        <dbReference type="SAM" id="Phobius"/>
    </source>
</evidence>
<feature type="region of interest" description="Disordered" evidence="1">
    <location>
        <begin position="1"/>
        <end position="47"/>
    </location>
</feature>
<reference evidence="3" key="3">
    <citation type="submission" date="2010-09" db="EMBL/GenBank/DDBJ databases">
        <title>Annotation of Gaeumannomyces graminis var. tritici R3-111a-1.</title>
        <authorList>
            <consortium name="The Broad Institute Genome Sequencing Platform"/>
            <person name="Ma L.-J."/>
            <person name="Dead R."/>
            <person name="Young S.K."/>
            <person name="Zeng Q."/>
            <person name="Gargeya S."/>
            <person name="Fitzgerald M."/>
            <person name="Haas B."/>
            <person name="Abouelleil A."/>
            <person name="Alvarado L."/>
            <person name="Arachchi H.M."/>
            <person name="Berlin A."/>
            <person name="Brown A."/>
            <person name="Chapman S.B."/>
            <person name="Chen Z."/>
            <person name="Dunbar C."/>
            <person name="Freedman E."/>
            <person name="Gearin G."/>
            <person name="Gellesch M."/>
            <person name="Goldberg J."/>
            <person name="Griggs A."/>
            <person name="Gujja S."/>
            <person name="Heiman D."/>
            <person name="Howarth C."/>
            <person name="Larson L."/>
            <person name="Lui A."/>
            <person name="MacDonald P.J.P."/>
            <person name="Mehta T."/>
            <person name="Montmayeur A."/>
            <person name="Murphy C."/>
            <person name="Neiman D."/>
            <person name="Pearson M."/>
            <person name="Priest M."/>
            <person name="Roberts A."/>
            <person name="Saif S."/>
            <person name="Shea T."/>
            <person name="Shenoy N."/>
            <person name="Sisk P."/>
            <person name="Stolte C."/>
            <person name="Sykes S."/>
            <person name="Yandava C."/>
            <person name="Wortman J."/>
            <person name="Nusbaum C."/>
            <person name="Birren B."/>
        </authorList>
    </citation>
    <scope>NUCLEOTIDE SEQUENCE</scope>
    <source>
        <strain evidence="3">R3-111a-1</strain>
    </source>
</reference>
<dbReference type="Proteomes" id="UP000006039">
    <property type="component" value="Unassembled WGS sequence"/>
</dbReference>
<dbReference type="VEuPathDB" id="FungiDB:GGTG_12135"/>
<dbReference type="GeneID" id="20352593"/>
<reference evidence="3" key="2">
    <citation type="submission" date="2010-07" db="EMBL/GenBank/DDBJ databases">
        <authorList>
            <consortium name="The Broad Institute Genome Sequencing Platform"/>
            <consortium name="Broad Institute Genome Sequencing Center for Infectious Disease"/>
            <person name="Ma L.-J."/>
            <person name="Dead R."/>
            <person name="Young S."/>
            <person name="Zeng Q."/>
            <person name="Koehrsen M."/>
            <person name="Alvarado L."/>
            <person name="Berlin A."/>
            <person name="Chapman S.B."/>
            <person name="Chen Z."/>
            <person name="Freedman E."/>
            <person name="Gellesch M."/>
            <person name="Goldberg J."/>
            <person name="Griggs A."/>
            <person name="Gujja S."/>
            <person name="Heilman E.R."/>
            <person name="Heiman D."/>
            <person name="Hepburn T."/>
            <person name="Howarth C."/>
            <person name="Jen D."/>
            <person name="Larson L."/>
            <person name="Mehta T."/>
            <person name="Neiman D."/>
            <person name="Pearson M."/>
            <person name="Roberts A."/>
            <person name="Saif S."/>
            <person name="Shea T."/>
            <person name="Shenoy N."/>
            <person name="Sisk P."/>
            <person name="Stolte C."/>
            <person name="Sykes S."/>
            <person name="Walk T."/>
            <person name="White J."/>
            <person name="Yandava C."/>
            <person name="Haas B."/>
            <person name="Nusbaum C."/>
            <person name="Birren B."/>
        </authorList>
    </citation>
    <scope>NUCLEOTIDE SEQUENCE</scope>
    <source>
        <strain evidence="3">R3-111a-1</strain>
    </source>
</reference>
<sequence length="124" mass="12290">MGPPGKGPPDTACRPRAPSGARARAARGPRWPATGPSNNNNGTAEADEGLSLGAKAGIDAGMGAAVLAAALGFLLFWRRRRAATGRNKDVADGAADGTGAEAGEQLVGGGHDCSQNGQAAVEKD</sequence>
<organism evidence="3">
    <name type="scientific">Gaeumannomyces tritici (strain R3-111a-1)</name>
    <name type="common">Wheat and barley take-all root rot fungus</name>
    <name type="synonym">Gaeumannomyces graminis var. tritici</name>
    <dbReference type="NCBI Taxonomy" id="644352"/>
    <lineage>
        <taxon>Eukaryota</taxon>
        <taxon>Fungi</taxon>
        <taxon>Dikarya</taxon>
        <taxon>Ascomycota</taxon>
        <taxon>Pezizomycotina</taxon>
        <taxon>Sordariomycetes</taxon>
        <taxon>Sordariomycetidae</taxon>
        <taxon>Magnaporthales</taxon>
        <taxon>Magnaporthaceae</taxon>
        <taxon>Gaeumannomyces</taxon>
    </lineage>
</organism>
<evidence type="ECO:0000313" key="3">
    <source>
        <dbReference type="EMBL" id="EJT69958.1"/>
    </source>
</evidence>
<feature type="transmembrane region" description="Helical" evidence="2">
    <location>
        <begin position="60"/>
        <end position="77"/>
    </location>
</feature>
<protein>
    <submittedName>
        <fullName evidence="3 4">Uncharacterized protein</fullName>
    </submittedName>
</protein>
<dbReference type="AlphaFoldDB" id="J3PF56"/>
<dbReference type="RefSeq" id="XP_009228292.1">
    <property type="nucleotide sequence ID" value="XM_009230028.1"/>
</dbReference>
<keyword evidence="2" id="KW-1133">Transmembrane helix</keyword>
<dbReference type="EMBL" id="GL385402">
    <property type="protein sequence ID" value="EJT69958.1"/>
    <property type="molecule type" value="Genomic_DNA"/>
</dbReference>
<evidence type="ECO:0000313" key="5">
    <source>
        <dbReference type="Proteomes" id="UP000006039"/>
    </source>
</evidence>
<keyword evidence="2" id="KW-0812">Transmembrane</keyword>
<dbReference type="EnsemblFungi" id="EJT69958">
    <property type="protein sequence ID" value="EJT69958"/>
    <property type="gene ID" value="GGTG_12135"/>
</dbReference>
<reference evidence="4" key="4">
    <citation type="journal article" date="2015" name="G3 (Bethesda)">
        <title>Genome sequences of three phytopathogenic species of the Magnaporthaceae family of fungi.</title>
        <authorList>
            <person name="Okagaki L.H."/>
            <person name="Nunes C.C."/>
            <person name="Sailsbery J."/>
            <person name="Clay B."/>
            <person name="Brown D."/>
            <person name="John T."/>
            <person name="Oh Y."/>
            <person name="Young N."/>
            <person name="Fitzgerald M."/>
            <person name="Haas B.J."/>
            <person name="Zeng Q."/>
            <person name="Young S."/>
            <person name="Adiconis X."/>
            <person name="Fan L."/>
            <person name="Levin J.Z."/>
            <person name="Mitchell T.K."/>
            <person name="Okubara P.A."/>
            <person name="Farman M.L."/>
            <person name="Kohn L.M."/>
            <person name="Birren B."/>
            <person name="Ma L.-J."/>
            <person name="Dean R.A."/>
        </authorList>
    </citation>
    <scope>NUCLEOTIDE SEQUENCE</scope>
    <source>
        <strain evidence="4">R3-111a-1</strain>
    </source>
</reference>
<name>J3PF56_GAET3</name>
<evidence type="ECO:0000313" key="4">
    <source>
        <dbReference type="EnsemblFungi" id="EJT69958"/>
    </source>
</evidence>
<gene>
    <name evidence="4" type="primary">20352593</name>
    <name evidence="3" type="ORF">GGTG_12135</name>
</gene>
<feature type="compositionally biased region" description="Low complexity" evidence="1">
    <location>
        <begin position="92"/>
        <end position="104"/>
    </location>
</feature>